<organism evidence="1 2">
    <name type="scientific">Dentiscutata heterogama</name>
    <dbReference type="NCBI Taxonomy" id="1316150"/>
    <lineage>
        <taxon>Eukaryota</taxon>
        <taxon>Fungi</taxon>
        <taxon>Fungi incertae sedis</taxon>
        <taxon>Mucoromycota</taxon>
        <taxon>Glomeromycotina</taxon>
        <taxon>Glomeromycetes</taxon>
        <taxon>Diversisporales</taxon>
        <taxon>Gigasporaceae</taxon>
        <taxon>Dentiscutata</taxon>
    </lineage>
</organism>
<sequence length="77" mass="8401">TFVISVSIQLSNKSMLPINALIDSGALACFLNYTLVYKYNLPINTKSTPLSVEVIDRREILSGAVRLGYAAILSEPL</sequence>
<dbReference type="EMBL" id="CAJVPU010011737">
    <property type="protein sequence ID" value="CAG8617369.1"/>
    <property type="molecule type" value="Genomic_DNA"/>
</dbReference>
<keyword evidence="2" id="KW-1185">Reference proteome</keyword>
<evidence type="ECO:0000313" key="2">
    <source>
        <dbReference type="Proteomes" id="UP000789702"/>
    </source>
</evidence>
<comment type="caution">
    <text evidence="1">The sequence shown here is derived from an EMBL/GenBank/DDBJ whole genome shotgun (WGS) entry which is preliminary data.</text>
</comment>
<evidence type="ECO:0000313" key="1">
    <source>
        <dbReference type="EMBL" id="CAG8617369.1"/>
    </source>
</evidence>
<accession>A0ACA9MVU5</accession>
<dbReference type="Proteomes" id="UP000789702">
    <property type="component" value="Unassembled WGS sequence"/>
</dbReference>
<name>A0ACA9MVU5_9GLOM</name>
<protein>
    <submittedName>
        <fullName evidence="1">16103_t:CDS:1</fullName>
    </submittedName>
</protein>
<proteinExistence type="predicted"/>
<reference evidence="1" key="1">
    <citation type="submission" date="2021-06" db="EMBL/GenBank/DDBJ databases">
        <authorList>
            <person name="Kallberg Y."/>
            <person name="Tangrot J."/>
            <person name="Rosling A."/>
        </authorList>
    </citation>
    <scope>NUCLEOTIDE SEQUENCE</scope>
    <source>
        <strain evidence="1">IL203A</strain>
    </source>
</reference>
<feature type="non-terminal residue" evidence="1">
    <location>
        <position position="1"/>
    </location>
</feature>
<gene>
    <name evidence="1" type="ORF">DHETER_LOCUS7880</name>
</gene>